<gene>
    <name evidence="16" type="ORF">PENTCL1PPCAC_10632</name>
</gene>
<protein>
    <recommendedName>
        <fullName evidence="3">KAT8 regulatory NSL complex subunit 2</fullName>
    </recommendedName>
    <alternativeName>
        <fullName evidence="11">NSL complex protein NSL2</fullName>
    </alternativeName>
    <alternativeName>
        <fullName evidence="10">Non-specific lethal 2 homolog</fullName>
    </alternativeName>
</protein>
<evidence type="ECO:0000256" key="10">
    <source>
        <dbReference type="ARBA" id="ARBA00032947"/>
    </source>
</evidence>
<dbReference type="InterPro" id="IPR026316">
    <property type="entry name" value="NSL2"/>
</dbReference>
<feature type="non-terminal residue" evidence="16">
    <location>
        <position position="1"/>
    </location>
</feature>
<comment type="subunit">
    <text evidence="13">Component of the NSL complex at least composed of KAT8/MOF, KANSL1, KANSL2, KANSL3, MCRS1, PHF20, OGT1/OGT, WDR5 and HCFC1.</text>
</comment>
<keyword evidence="9" id="KW-0539">Nucleus</keyword>
<dbReference type="Pfam" id="PF13891">
    <property type="entry name" value="zf-C3HC3H_KANSL2"/>
    <property type="match status" value="1"/>
</dbReference>
<evidence type="ECO:0000313" key="17">
    <source>
        <dbReference type="Proteomes" id="UP001432027"/>
    </source>
</evidence>
<evidence type="ECO:0000256" key="12">
    <source>
        <dbReference type="ARBA" id="ARBA00093359"/>
    </source>
</evidence>
<evidence type="ECO:0000256" key="5">
    <source>
        <dbReference type="ARBA" id="ARBA00022553"/>
    </source>
</evidence>
<dbReference type="PANTHER" id="PTHR13453">
    <property type="entry name" value="KAT8 REGULATORY NSL COMPLEX SUBUNIT 2"/>
    <property type="match status" value="1"/>
</dbReference>
<dbReference type="Proteomes" id="UP001432027">
    <property type="component" value="Unassembled WGS sequence"/>
</dbReference>
<feature type="region of interest" description="Disordered" evidence="14">
    <location>
        <begin position="1"/>
        <end position="131"/>
    </location>
</feature>
<feature type="compositionally biased region" description="Acidic residues" evidence="14">
    <location>
        <begin position="291"/>
        <end position="301"/>
    </location>
</feature>
<keyword evidence="5" id="KW-0597">Phosphoprotein</keyword>
<comment type="function">
    <text evidence="12">Non-catalytic component of the NSL histone acetyltransferase complex, a multiprotein complex that mediates histone H4 acetylation at 'Lys-5'- and 'Lys-8' (H4K5ac and H4K8ac) at transcription start sites and promotes transcription initiation. Required for NSL complex stability and for transcription of intraciliary transport genes in both ciliated and non-ciliated cells by regulating histone H4 acetylation at 'Lys-5'- and 'Lys-12' (H4K5ac and H4K12ac). This is necessary for cilium assembly in ciliated cells and for organization of the microtubule cytoskeleton in non-ciliated cells. Required within the NSL complex to maintain nuclear architecture stability by promoting KAT8-mediated acetylation of lamin LMNA.</text>
</comment>
<dbReference type="GO" id="GO:0006325">
    <property type="term" value="P:chromatin organization"/>
    <property type="evidence" value="ECO:0007669"/>
    <property type="project" value="UniProtKB-KW"/>
</dbReference>
<evidence type="ECO:0000313" key="16">
    <source>
        <dbReference type="EMBL" id="GMS88457.1"/>
    </source>
</evidence>
<dbReference type="GO" id="GO:0044545">
    <property type="term" value="C:NSL complex"/>
    <property type="evidence" value="ECO:0007669"/>
    <property type="project" value="TreeGrafter"/>
</dbReference>
<name>A0AAV5T1N4_9BILA</name>
<feature type="compositionally biased region" description="Basic residues" evidence="14">
    <location>
        <begin position="81"/>
        <end position="90"/>
    </location>
</feature>
<feature type="region of interest" description="Disordered" evidence="14">
    <location>
        <begin position="204"/>
        <end position="257"/>
    </location>
</feature>
<evidence type="ECO:0000256" key="4">
    <source>
        <dbReference type="ARBA" id="ARBA00022499"/>
    </source>
</evidence>
<evidence type="ECO:0000256" key="8">
    <source>
        <dbReference type="ARBA" id="ARBA00023128"/>
    </source>
</evidence>
<evidence type="ECO:0000259" key="15">
    <source>
        <dbReference type="Pfam" id="PF13891"/>
    </source>
</evidence>
<feature type="compositionally biased region" description="Basic and acidic residues" evidence="14">
    <location>
        <begin position="91"/>
        <end position="125"/>
    </location>
</feature>
<keyword evidence="17" id="KW-1185">Reference proteome</keyword>
<dbReference type="InterPro" id="IPR025927">
    <property type="entry name" value="Znf_KANL2-like"/>
</dbReference>
<comment type="caution">
    <text evidence="16">The sequence shown here is derived from an EMBL/GenBank/DDBJ whole genome shotgun (WGS) entry which is preliminary data.</text>
</comment>
<evidence type="ECO:0000256" key="2">
    <source>
        <dbReference type="ARBA" id="ARBA00004173"/>
    </source>
</evidence>
<evidence type="ECO:0000256" key="1">
    <source>
        <dbReference type="ARBA" id="ARBA00004123"/>
    </source>
</evidence>
<organism evidence="16 17">
    <name type="scientific">Pristionchus entomophagus</name>
    <dbReference type="NCBI Taxonomy" id="358040"/>
    <lineage>
        <taxon>Eukaryota</taxon>
        <taxon>Metazoa</taxon>
        <taxon>Ecdysozoa</taxon>
        <taxon>Nematoda</taxon>
        <taxon>Chromadorea</taxon>
        <taxon>Rhabditida</taxon>
        <taxon>Rhabditina</taxon>
        <taxon>Diplogasteromorpha</taxon>
        <taxon>Diplogasteroidea</taxon>
        <taxon>Neodiplogasteridae</taxon>
        <taxon>Pristionchus</taxon>
    </lineage>
</organism>
<dbReference type="GO" id="GO:0005739">
    <property type="term" value="C:mitochondrion"/>
    <property type="evidence" value="ECO:0007669"/>
    <property type="project" value="UniProtKB-SubCell"/>
</dbReference>
<dbReference type="AlphaFoldDB" id="A0AAV5T1N4"/>
<dbReference type="PANTHER" id="PTHR13453:SF1">
    <property type="entry name" value="KAT8 REGULATORY NSL COMPLEX SUBUNIT 2"/>
    <property type="match status" value="1"/>
</dbReference>
<evidence type="ECO:0000256" key="6">
    <source>
        <dbReference type="ARBA" id="ARBA00022843"/>
    </source>
</evidence>
<proteinExistence type="predicted"/>
<feature type="region of interest" description="Disordered" evidence="14">
    <location>
        <begin position="291"/>
        <end position="315"/>
    </location>
</feature>
<feature type="compositionally biased region" description="Acidic residues" evidence="14">
    <location>
        <begin position="24"/>
        <end position="34"/>
    </location>
</feature>
<evidence type="ECO:0000256" key="13">
    <source>
        <dbReference type="ARBA" id="ARBA00093543"/>
    </source>
</evidence>
<keyword evidence="4" id="KW-1017">Isopeptide bond</keyword>
<feature type="domain" description="KANL2-like probable zinc-finger" evidence="15">
    <location>
        <begin position="146"/>
        <end position="210"/>
    </location>
</feature>
<comment type="subcellular location">
    <subcellularLocation>
        <location evidence="2">Mitochondrion</location>
    </subcellularLocation>
    <subcellularLocation>
        <location evidence="1">Nucleus</location>
    </subcellularLocation>
</comment>
<keyword evidence="8" id="KW-0496">Mitochondrion</keyword>
<feature type="compositionally biased region" description="Polar residues" evidence="14">
    <location>
        <begin position="224"/>
        <end position="242"/>
    </location>
</feature>
<keyword evidence="7" id="KW-0156">Chromatin regulator</keyword>
<evidence type="ECO:0000256" key="3">
    <source>
        <dbReference type="ARBA" id="ARBA00015508"/>
    </source>
</evidence>
<keyword evidence="6" id="KW-0832">Ubl conjugation</keyword>
<evidence type="ECO:0000256" key="7">
    <source>
        <dbReference type="ARBA" id="ARBA00022853"/>
    </source>
</evidence>
<evidence type="ECO:0000256" key="14">
    <source>
        <dbReference type="SAM" id="MobiDB-lite"/>
    </source>
</evidence>
<dbReference type="GO" id="GO:0005634">
    <property type="term" value="C:nucleus"/>
    <property type="evidence" value="ECO:0007669"/>
    <property type="project" value="UniProtKB-SubCell"/>
</dbReference>
<evidence type="ECO:0000256" key="11">
    <source>
        <dbReference type="ARBA" id="ARBA00033378"/>
    </source>
</evidence>
<evidence type="ECO:0000256" key="9">
    <source>
        <dbReference type="ARBA" id="ARBA00023242"/>
    </source>
</evidence>
<reference evidence="16" key="1">
    <citation type="submission" date="2023-10" db="EMBL/GenBank/DDBJ databases">
        <title>Genome assembly of Pristionchus species.</title>
        <authorList>
            <person name="Yoshida K."/>
            <person name="Sommer R.J."/>
        </authorList>
    </citation>
    <scope>NUCLEOTIDE SEQUENCE</scope>
    <source>
        <strain evidence="16">RS0144</strain>
    </source>
</reference>
<sequence length="442" mass="50170">QSQKNDHPRAMSTPSTVDGHAMDEHEDMEAEDNLDSSSSHVHDSSKDGDADDQSQVKPKRNRKCTQRFLDSFTDEDLSFAHKQKKKSKPAKKMDSSDAHNDSEDRHSEATSEHEPNEDSEKERRTRVVPGKAHVQCTFMESKKKTNSQCKQRAIEGFVFCIWHILNDKSAPYKRCAHMRDKEKTGMETVQVQCKTAIKDTQEPPFCLAHSDRVKKPKKKRDSGPSPSVSNTKGSSETASPQVGGSMAPSSPSSSLFNLPNDEFALDIDEAIGNMDAPGNLDSLMNTFDDFDSIDNLDDDEKEDVKPPPSRQPLPFDVDDELDEREMEMLNEIVSPLYTVGSKIIDRLKNMREQYKPGPDFWRACHSNPEAPSTTEEYVEKFMTEGRFEQMTISSVRKEEIRGLLLDPSSELSQELALLHKYNTDLLREQHTLQRSFINNFPR</sequence>
<accession>A0AAV5T1N4</accession>
<dbReference type="EMBL" id="BTSX01000003">
    <property type="protein sequence ID" value="GMS88457.1"/>
    <property type="molecule type" value="Genomic_DNA"/>
</dbReference>